<evidence type="ECO:0000313" key="3">
    <source>
        <dbReference type="Proteomes" id="UP001596494"/>
    </source>
</evidence>
<reference evidence="3" key="1">
    <citation type="journal article" date="2019" name="Int. J. Syst. Evol. Microbiol.">
        <title>The Global Catalogue of Microorganisms (GCM) 10K type strain sequencing project: providing services to taxonomists for standard genome sequencing and annotation.</title>
        <authorList>
            <consortium name="The Broad Institute Genomics Platform"/>
            <consortium name="The Broad Institute Genome Sequencing Center for Infectious Disease"/>
            <person name="Wu L."/>
            <person name="Ma J."/>
        </authorList>
    </citation>
    <scope>NUCLEOTIDE SEQUENCE [LARGE SCALE GENOMIC DNA]</scope>
    <source>
        <strain evidence="3">CCUG 73951</strain>
    </source>
</reference>
<keyword evidence="3" id="KW-1185">Reference proteome</keyword>
<evidence type="ECO:0000256" key="1">
    <source>
        <dbReference type="SAM" id="Coils"/>
    </source>
</evidence>
<sequence>MSINAKNDHSNVVNKQALRNGATFTPQLRELNKYLFIDRFSKTTLCVYNEIVYLFNTNEGVAFPSYNYFLRELNMSSVTVSKAIKKLVGVNLVGKIGEKGQRNLYLPYYPLDEEGFKRAFPIASSKREATVAKSKRKSNTDKERLEKYQRKIEIAEEEE</sequence>
<accession>A0ABW2K016</accession>
<dbReference type="EMBL" id="JBHTBY010000003">
    <property type="protein sequence ID" value="MFC7320070.1"/>
    <property type="molecule type" value="Genomic_DNA"/>
</dbReference>
<evidence type="ECO:0000313" key="2">
    <source>
        <dbReference type="EMBL" id="MFC7320070.1"/>
    </source>
</evidence>
<proteinExistence type="predicted"/>
<dbReference type="RefSeq" id="WP_289216731.1">
    <property type="nucleotide sequence ID" value="NZ_JAPVRC010000008.1"/>
</dbReference>
<gene>
    <name evidence="2" type="ORF">ACFQMN_04205</name>
</gene>
<name>A0ABW2K016_9BACI</name>
<organism evidence="2 3">
    <name type="scientific">Halobacillus campisalis</name>
    <dbReference type="NCBI Taxonomy" id="435909"/>
    <lineage>
        <taxon>Bacteria</taxon>
        <taxon>Bacillati</taxon>
        <taxon>Bacillota</taxon>
        <taxon>Bacilli</taxon>
        <taxon>Bacillales</taxon>
        <taxon>Bacillaceae</taxon>
        <taxon>Halobacillus</taxon>
    </lineage>
</organism>
<dbReference type="Proteomes" id="UP001596494">
    <property type="component" value="Unassembled WGS sequence"/>
</dbReference>
<evidence type="ECO:0008006" key="4">
    <source>
        <dbReference type="Google" id="ProtNLM"/>
    </source>
</evidence>
<keyword evidence="1" id="KW-0175">Coiled coil</keyword>
<feature type="coiled-coil region" evidence="1">
    <location>
        <begin position="131"/>
        <end position="158"/>
    </location>
</feature>
<comment type="caution">
    <text evidence="2">The sequence shown here is derived from an EMBL/GenBank/DDBJ whole genome shotgun (WGS) entry which is preliminary data.</text>
</comment>
<protein>
    <recommendedName>
        <fullName evidence="4">Helix-turn-helix domain-containing protein</fullName>
    </recommendedName>
</protein>